<protein>
    <submittedName>
        <fullName evidence="2">Uncharacterized protein</fullName>
    </submittedName>
</protein>
<name>A0AAD5QK34_PARTN</name>
<dbReference type="EMBL" id="JAHQIW010001728">
    <property type="protein sequence ID" value="KAJ1353472.1"/>
    <property type="molecule type" value="Genomic_DNA"/>
</dbReference>
<evidence type="ECO:0000313" key="3">
    <source>
        <dbReference type="Proteomes" id="UP001196413"/>
    </source>
</evidence>
<feature type="compositionally biased region" description="Basic and acidic residues" evidence="1">
    <location>
        <begin position="1"/>
        <end position="18"/>
    </location>
</feature>
<dbReference type="AlphaFoldDB" id="A0AAD5QK34"/>
<keyword evidence="3" id="KW-1185">Reference proteome</keyword>
<evidence type="ECO:0000313" key="2">
    <source>
        <dbReference type="EMBL" id="KAJ1353472.1"/>
    </source>
</evidence>
<organism evidence="2 3">
    <name type="scientific">Parelaphostrongylus tenuis</name>
    <name type="common">Meningeal worm</name>
    <dbReference type="NCBI Taxonomy" id="148309"/>
    <lineage>
        <taxon>Eukaryota</taxon>
        <taxon>Metazoa</taxon>
        <taxon>Ecdysozoa</taxon>
        <taxon>Nematoda</taxon>
        <taxon>Chromadorea</taxon>
        <taxon>Rhabditida</taxon>
        <taxon>Rhabditina</taxon>
        <taxon>Rhabditomorpha</taxon>
        <taxon>Strongyloidea</taxon>
        <taxon>Metastrongylidae</taxon>
        <taxon>Parelaphostrongylus</taxon>
    </lineage>
</organism>
<evidence type="ECO:0000256" key="1">
    <source>
        <dbReference type="SAM" id="MobiDB-lite"/>
    </source>
</evidence>
<reference evidence="2" key="1">
    <citation type="submission" date="2021-06" db="EMBL/GenBank/DDBJ databases">
        <title>Parelaphostrongylus tenuis whole genome reference sequence.</title>
        <authorList>
            <person name="Garwood T.J."/>
            <person name="Larsen P.A."/>
            <person name="Fountain-Jones N.M."/>
            <person name="Garbe J.R."/>
            <person name="Macchietto M.G."/>
            <person name="Kania S.A."/>
            <person name="Gerhold R.W."/>
            <person name="Richards J.E."/>
            <person name="Wolf T.M."/>
        </authorList>
    </citation>
    <scope>NUCLEOTIDE SEQUENCE</scope>
    <source>
        <strain evidence="2">MNPRO001-30</strain>
        <tissue evidence="2">Meninges</tissue>
    </source>
</reference>
<dbReference type="Proteomes" id="UP001196413">
    <property type="component" value="Unassembled WGS sequence"/>
</dbReference>
<feature type="region of interest" description="Disordered" evidence="1">
    <location>
        <begin position="1"/>
        <end position="25"/>
    </location>
</feature>
<gene>
    <name evidence="2" type="ORF">KIN20_010110</name>
</gene>
<proteinExistence type="predicted"/>
<sequence length="66" mass="7516">MQPDNGRPHTAEKTKENFDELDGVEGNALHFPKSCRFETSDEIEEACQESLDLKLNEWSTSSRSET</sequence>
<comment type="caution">
    <text evidence="2">The sequence shown here is derived from an EMBL/GenBank/DDBJ whole genome shotgun (WGS) entry which is preliminary data.</text>
</comment>
<accession>A0AAD5QK34</accession>